<dbReference type="GO" id="GO:0006508">
    <property type="term" value="P:proteolysis"/>
    <property type="evidence" value="ECO:0007669"/>
    <property type="project" value="UniProtKB-KW"/>
</dbReference>
<reference evidence="4 5" key="1">
    <citation type="submission" date="2018-12" db="EMBL/GenBank/DDBJ databases">
        <authorList>
            <consortium name="Pathogen Informatics"/>
        </authorList>
    </citation>
    <scope>NUCLEOTIDE SEQUENCE [LARGE SCALE GENOMIC DNA]</scope>
    <source>
        <strain evidence="4 5">NCTC10126</strain>
    </source>
</reference>
<dbReference type="InterPro" id="IPR038765">
    <property type="entry name" value="Papain-like_cys_pep_sf"/>
</dbReference>
<name>A0A3P8MEW7_9BACT</name>
<evidence type="ECO:0000313" key="5">
    <source>
        <dbReference type="Proteomes" id="UP000280036"/>
    </source>
</evidence>
<dbReference type="AlphaFoldDB" id="A0A3P8MEW7"/>
<evidence type="ECO:0000256" key="1">
    <source>
        <dbReference type="ARBA" id="ARBA00022670"/>
    </source>
</evidence>
<dbReference type="Gene3D" id="3.90.70.10">
    <property type="entry name" value="Cysteine proteinases"/>
    <property type="match status" value="1"/>
</dbReference>
<dbReference type="EMBL" id="UZVY01000001">
    <property type="protein sequence ID" value="VDR42436.1"/>
    <property type="molecule type" value="Genomic_DNA"/>
</dbReference>
<dbReference type="InterPro" id="IPR000169">
    <property type="entry name" value="Pept_cys_AS"/>
</dbReference>
<keyword evidence="4" id="KW-0031">Aminopeptidase</keyword>
<proteinExistence type="predicted"/>
<dbReference type="PANTHER" id="PTHR10363:SF2">
    <property type="entry name" value="BLEOMYCIN HYDROLASE"/>
    <property type="match status" value="1"/>
</dbReference>
<keyword evidence="3" id="KW-0788">Thiol protease</keyword>
<dbReference type="SUPFAM" id="SSF54001">
    <property type="entry name" value="Cysteine proteinases"/>
    <property type="match status" value="1"/>
</dbReference>
<dbReference type="InterPro" id="IPR004134">
    <property type="entry name" value="Peptidase_C1B"/>
</dbReference>
<dbReference type="Pfam" id="PF03051">
    <property type="entry name" value="Peptidase_C1_2"/>
    <property type="match status" value="1"/>
</dbReference>
<dbReference type="GO" id="GO:0043418">
    <property type="term" value="P:homocysteine catabolic process"/>
    <property type="evidence" value="ECO:0007669"/>
    <property type="project" value="TreeGrafter"/>
</dbReference>
<evidence type="ECO:0000256" key="2">
    <source>
        <dbReference type="ARBA" id="ARBA00022801"/>
    </source>
</evidence>
<dbReference type="GO" id="GO:0005737">
    <property type="term" value="C:cytoplasm"/>
    <property type="evidence" value="ECO:0007669"/>
    <property type="project" value="TreeGrafter"/>
</dbReference>
<dbReference type="PANTHER" id="PTHR10363">
    <property type="entry name" value="BLEOMYCIN HYDROLASE"/>
    <property type="match status" value="1"/>
</dbReference>
<evidence type="ECO:0000313" key="4">
    <source>
        <dbReference type="EMBL" id="VDR42436.1"/>
    </source>
</evidence>
<keyword evidence="2 4" id="KW-0378">Hydrolase</keyword>
<protein>
    <submittedName>
        <fullName evidence="4">Aminopeptidase E</fullName>
        <ecNumber evidence="4">3.4.22.-</ecNumber>
    </submittedName>
</protein>
<keyword evidence="1" id="KW-0645">Protease</keyword>
<accession>A0A3P8MEW7</accession>
<dbReference type="Proteomes" id="UP000280036">
    <property type="component" value="Unassembled WGS sequence"/>
</dbReference>
<dbReference type="EC" id="3.4.22.-" evidence="4"/>
<sequence length="102" mass="11763">MKIDKKEINKFYKKYAKNSTNKLIESAMTKNGIFNASYNNDMQVKHNFEFNTQVTKTGITNQKSSGRCWIFSGLNMLKVKASKALMLKILNSAKTTFYFETN</sequence>
<evidence type="ECO:0000256" key="3">
    <source>
        <dbReference type="ARBA" id="ARBA00022807"/>
    </source>
</evidence>
<organism evidence="4 5">
    <name type="scientific">Mycoplasmopsis caviae</name>
    <dbReference type="NCBI Taxonomy" id="55603"/>
    <lineage>
        <taxon>Bacteria</taxon>
        <taxon>Bacillati</taxon>
        <taxon>Mycoplasmatota</taxon>
        <taxon>Mycoplasmoidales</taxon>
        <taxon>Metamycoplasmataceae</taxon>
        <taxon>Mycoplasmopsis</taxon>
    </lineage>
</organism>
<gene>
    <name evidence="4" type="primary">pepE</name>
    <name evidence="4" type="ORF">NCTC10126_00959</name>
</gene>
<dbReference type="GO" id="GO:0009636">
    <property type="term" value="P:response to toxic substance"/>
    <property type="evidence" value="ECO:0007669"/>
    <property type="project" value="TreeGrafter"/>
</dbReference>
<dbReference type="GO" id="GO:0070005">
    <property type="term" value="F:cysteine-type aminopeptidase activity"/>
    <property type="evidence" value="ECO:0007669"/>
    <property type="project" value="InterPro"/>
</dbReference>
<dbReference type="RefSeq" id="WP_272940694.1">
    <property type="nucleotide sequence ID" value="NZ_UZVY01000001.1"/>
</dbReference>
<dbReference type="PROSITE" id="PS00139">
    <property type="entry name" value="THIOL_PROTEASE_CYS"/>
    <property type="match status" value="1"/>
</dbReference>